<evidence type="ECO:0000256" key="8">
    <source>
        <dbReference type="ARBA" id="ARBA00034006"/>
    </source>
</evidence>
<name>A0A6N8IUR1_9BURK</name>
<evidence type="ECO:0000256" key="6">
    <source>
        <dbReference type="ARBA" id="ARBA00022927"/>
    </source>
</evidence>
<feature type="domain" description="AAA+ ATPase" evidence="10">
    <location>
        <begin position="156"/>
        <end position="338"/>
    </location>
</feature>
<dbReference type="GO" id="GO:0030254">
    <property type="term" value="P:protein secretion by the type III secretion system"/>
    <property type="evidence" value="ECO:0007669"/>
    <property type="project" value="InterPro"/>
</dbReference>
<dbReference type="SMART" id="SM00382">
    <property type="entry name" value="AAA"/>
    <property type="match status" value="1"/>
</dbReference>
<evidence type="ECO:0000256" key="4">
    <source>
        <dbReference type="ARBA" id="ARBA00022741"/>
    </source>
</evidence>
<dbReference type="PANTHER" id="PTHR15184:SF9">
    <property type="entry name" value="SPI-1 TYPE 3 SECRETION SYSTEM ATPASE"/>
    <property type="match status" value="1"/>
</dbReference>
<dbReference type="RefSeq" id="WP_157397718.1">
    <property type="nucleotide sequence ID" value="NZ_WSEL01000003.1"/>
</dbReference>
<dbReference type="EMBL" id="WSEL01000003">
    <property type="protein sequence ID" value="MVQ29746.1"/>
    <property type="molecule type" value="Genomic_DNA"/>
</dbReference>
<dbReference type="SUPFAM" id="SSF52540">
    <property type="entry name" value="P-loop containing nucleoside triphosphate hydrolases"/>
    <property type="match status" value="1"/>
</dbReference>
<dbReference type="CDD" id="cd01136">
    <property type="entry name" value="ATPase_flagellum-secretory_path_III"/>
    <property type="match status" value="1"/>
</dbReference>
<evidence type="ECO:0000256" key="5">
    <source>
        <dbReference type="ARBA" id="ARBA00022840"/>
    </source>
</evidence>
<dbReference type="GO" id="GO:0016887">
    <property type="term" value="F:ATP hydrolysis activity"/>
    <property type="evidence" value="ECO:0007669"/>
    <property type="project" value="InterPro"/>
</dbReference>
<dbReference type="InterPro" id="IPR003593">
    <property type="entry name" value="AAA+_ATPase"/>
</dbReference>
<dbReference type="GO" id="GO:0005524">
    <property type="term" value="F:ATP binding"/>
    <property type="evidence" value="ECO:0007669"/>
    <property type="project" value="UniProtKB-KW"/>
</dbReference>
<dbReference type="NCBIfam" id="TIGR01026">
    <property type="entry name" value="fliI_yscN"/>
    <property type="match status" value="1"/>
</dbReference>
<keyword evidence="6" id="KW-0653">Protein transport</keyword>
<protein>
    <submittedName>
        <fullName evidence="11">FliI/YscN family ATPase</fullName>
    </submittedName>
</protein>
<comment type="catalytic activity">
    <reaction evidence="8">
        <text>ATP + H2O + cellular proteinSide 1 = ADP + phosphate + cellular proteinSide 2.</text>
        <dbReference type="EC" id="7.4.2.8"/>
    </reaction>
</comment>
<evidence type="ECO:0000256" key="7">
    <source>
        <dbReference type="ARBA" id="ARBA00022967"/>
    </source>
</evidence>
<keyword evidence="4" id="KW-0547">Nucleotide-binding</keyword>
<evidence type="ECO:0000313" key="12">
    <source>
        <dbReference type="Proteomes" id="UP000469385"/>
    </source>
</evidence>
<dbReference type="PANTHER" id="PTHR15184">
    <property type="entry name" value="ATP SYNTHASE"/>
    <property type="match status" value="1"/>
</dbReference>
<feature type="region of interest" description="Disordered" evidence="9">
    <location>
        <begin position="111"/>
        <end position="136"/>
    </location>
</feature>
<evidence type="ECO:0000313" key="11">
    <source>
        <dbReference type="EMBL" id="MVQ29746.1"/>
    </source>
</evidence>
<reference evidence="11 12" key="1">
    <citation type="submission" date="2019-12" db="EMBL/GenBank/DDBJ databases">
        <authorList>
            <person name="Huq M.A."/>
        </authorList>
    </citation>
    <scope>NUCLEOTIDE SEQUENCE [LARGE SCALE GENOMIC DNA]</scope>
    <source>
        <strain evidence="11 12">MAH-25</strain>
    </source>
</reference>
<evidence type="ECO:0000256" key="3">
    <source>
        <dbReference type="ARBA" id="ARBA00022490"/>
    </source>
</evidence>
<dbReference type="GO" id="GO:0008564">
    <property type="term" value="F:protein-exporting ATPase activity"/>
    <property type="evidence" value="ECO:0007669"/>
    <property type="project" value="UniProtKB-EC"/>
</dbReference>
<dbReference type="InterPro" id="IPR020003">
    <property type="entry name" value="ATPase_a/bsu_AS"/>
</dbReference>
<keyword evidence="5" id="KW-0067">ATP-binding</keyword>
<keyword evidence="7" id="KW-1278">Translocase</keyword>
<dbReference type="Pfam" id="PF18269">
    <property type="entry name" value="T3SS_ATPase_C"/>
    <property type="match status" value="1"/>
</dbReference>
<dbReference type="Gene3D" id="3.40.50.12240">
    <property type="match status" value="1"/>
</dbReference>
<dbReference type="InterPro" id="IPR050053">
    <property type="entry name" value="ATPase_alpha/beta_chains"/>
</dbReference>
<dbReference type="Proteomes" id="UP000469385">
    <property type="component" value="Unassembled WGS sequence"/>
</dbReference>
<gene>
    <name evidence="11" type="ORF">GON04_09820</name>
</gene>
<dbReference type="GO" id="GO:0030257">
    <property type="term" value="C:type III protein secretion system complex"/>
    <property type="evidence" value="ECO:0007669"/>
    <property type="project" value="InterPro"/>
</dbReference>
<keyword evidence="2" id="KW-0813">Transport</keyword>
<dbReference type="InterPro" id="IPR005714">
    <property type="entry name" value="ATPase_T3SS_FliI/YscN"/>
</dbReference>
<sequence>MSVLRSCLATLREAPLQARSGRVCRIQGLALGSLGPAVAVGQLCRVVPASGGAAVLAEVVGCQGDERTLLAYGSLHGIGADAAVVAVDAPLAVQAGPALLGRVIDAFGEPLDGSEPAPRPAAVSVQPDTNPLDRPPIDQVLETGVRVIDALLTLGRGQRVGIFAGSGVGKSSLLGLVARHVQADVNVVALIGERGREVREFIDRHLGPAGLARSVVVVATSDQPALARVRAAHTAVDIARQFARTGRHVVLTMDSVTRLAMARREIGLASGEPATARGYTPSVFAELPGLCERCGTDASGGSVTALWTVLVEGGDLDEPVADSLRALLDGHIVLSRELAQQGHFPPIDVLRSVSRLQHHLADPAEREAAQAARNLLALLDRNRPLVDLGAYQPGAQPALDRALALEPQLLAWMRQAEGGVARATALRELRELLATGGAA</sequence>
<dbReference type="InterPro" id="IPR000194">
    <property type="entry name" value="ATPase_F1/V1/A1_a/bsu_nucl-bd"/>
</dbReference>
<keyword evidence="12" id="KW-1185">Reference proteome</keyword>
<dbReference type="PROSITE" id="PS00152">
    <property type="entry name" value="ATPASE_ALPHA_BETA"/>
    <property type="match status" value="1"/>
</dbReference>
<keyword evidence="3" id="KW-0963">Cytoplasm</keyword>
<organism evidence="11 12">
    <name type="scientific">Ramlibacter pinisoli</name>
    <dbReference type="NCBI Taxonomy" id="2682844"/>
    <lineage>
        <taxon>Bacteria</taxon>
        <taxon>Pseudomonadati</taxon>
        <taxon>Pseudomonadota</taxon>
        <taxon>Betaproteobacteria</taxon>
        <taxon>Burkholderiales</taxon>
        <taxon>Comamonadaceae</taxon>
        <taxon>Ramlibacter</taxon>
    </lineage>
</organism>
<accession>A0A6N8IUR1</accession>
<dbReference type="AlphaFoldDB" id="A0A6N8IUR1"/>
<dbReference type="InterPro" id="IPR027417">
    <property type="entry name" value="P-loop_NTPase"/>
</dbReference>
<dbReference type="GO" id="GO:0005737">
    <property type="term" value="C:cytoplasm"/>
    <property type="evidence" value="ECO:0007669"/>
    <property type="project" value="UniProtKB-SubCell"/>
</dbReference>
<proteinExistence type="predicted"/>
<dbReference type="InterPro" id="IPR040627">
    <property type="entry name" value="T3SS_ATPase_C"/>
</dbReference>
<comment type="subcellular location">
    <subcellularLocation>
        <location evidence="1">Cytoplasm</location>
    </subcellularLocation>
</comment>
<evidence type="ECO:0000256" key="2">
    <source>
        <dbReference type="ARBA" id="ARBA00022448"/>
    </source>
</evidence>
<dbReference type="GO" id="GO:0046933">
    <property type="term" value="F:proton-transporting ATP synthase activity, rotational mechanism"/>
    <property type="evidence" value="ECO:0007669"/>
    <property type="project" value="TreeGrafter"/>
</dbReference>
<evidence type="ECO:0000256" key="9">
    <source>
        <dbReference type="SAM" id="MobiDB-lite"/>
    </source>
</evidence>
<dbReference type="FunFam" id="3.40.50.12240:FF:000002">
    <property type="entry name" value="Flagellum-specific ATP synthase FliI"/>
    <property type="match status" value="1"/>
</dbReference>
<evidence type="ECO:0000259" key="10">
    <source>
        <dbReference type="SMART" id="SM00382"/>
    </source>
</evidence>
<evidence type="ECO:0000256" key="1">
    <source>
        <dbReference type="ARBA" id="ARBA00004496"/>
    </source>
</evidence>
<dbReference type="Pfam" id="PF00006">
    <property type="entry name" value="ATP-synt_ab"/>
    <property type="match status" value="1"/>
</dbReference>
<comment type="caution">
    <text evidence="11">The sequence shown here is derived from an EMBL/GenBank/DDBJ whole genome shotgun (WGS) entry which is preliminary data.</text>
</comment>